<keyword evidence="3" id="KW-0378">Hydrolase</keyword>
<keyword evidence="5" id="KW-0732">Signal</keyword>
<dbReference type="PANTHER" id="PTHR11757:SF19">
    <property type="entry name" value="PROLYL ENDOPEPTIDASE-LIKE"/>
    <property type="match status" value="1"/>
</dbReference>
<keyword evidence="2" id="KW-0645">Protease</keyword>
<proteinExistence type="inferred from homology"/>
<dbReference type="SUPFAM" id="SSF50993">
    <property type="entry name" value="Peptidase/esterase 'gauge' domain"/>
    <property type="match status" value="1"/>
</dbReference>
<feature type="domain" description="Peptidase S9A N-terminal" evidence="7">
    <location>
        <begin position="49"/>
        <end position="446"/>
    </location>
</feature>
<evidence type="ECO:0000256" key="4">
    <source>
        <dbReference type="ARBA" id="ARBA00022825"/>
    </source>
</evidence>
<keyword evidence="4" id="KW-0720">Serine protease</keyword>
<protein>
    <submittedName>
        <fullName evidence="8">S9 family peptidase</fullName>
    </submittedName>
</protein>
<evidence type="ECO:0000313" key="9">
    <source>
        <dbReference type="Proteomes" id="UP001207654"/>
    </source>
</evidence>
<comment type="similarity">
    <text evidence="1">Belongs to the peptidase S9A family.</text>
</comment>
<dbReference type="InterPro" id="IPR051543">
    <property type="entry name" value="Serine_Peptidase_S9A"/>
</dbReference>
<reference evidence="8 9" key="1">
    <citation type="submission" date="2022-11" db="EMBL/GenBank/DDBJ databases">
        <title>Minimal conservation of predation-associated metabolite biosynthetic gene clusters underscores biosynthetic potential of Myxococcota including descriptions for ten novel species: Archangium lansinium sp. nov., Myxococcus landrumus sp. nov., Nannocystis bai.</title>
        <authorList>
            <person name="Ahearne A."/>
            <person name="Stevens C."/>
            <person name="Phillips K."/>
        </authorList>
    </citation>
    <scope>NUCLEOTIDE SEQUENCE [LARGE SCALE GENOMIC DNA]</scope>
    <source>
        <strain evidence="8 9">MIWBW</strain>
    </source>
</reference>
<accession>A0ABT3ZW17</accession>
<evidence type="ECO:0000259" key="7">
    <source>
        <dbReference type="Pfam" id="PF02897"/>
    </source>
</evidence>
<comment type="caution">
    <text evidence="8">The sequence shown here is derived from an EMBL/GenBank/DDBJ whole genome shotgun (WGS) entry which is preliminary data.</text>
</comment>
<evidence type="ECO:0000259" key="6">
    <source>
        <dbReference type="Pfam" id="PF00326"/>
    </source>
</evidence>
<evidence type="ECO:0000256" key="1">
    <source>
        <dbReference type="ARBA" id="ARBA00005228"/>
    </source>
</evidence>
<dbReference type="InterPro" id="IPR023302">
    <property type="entry name" value="Pept_S9A_N"/>
</dbReference>
<dbReference type="RefSeq" id="WP_267531961.1">
    <property type="nucleotide sequence ID" value="NZ_JAPNKA010000001.1"/>
</dbReference>
<keyword evidence="9" id="KW-1185">Reference proteome</keyword>
<dbReference type="EMBL" id="JAPNKA010000001">
    <property type="protein sequence ID" value="MCY1072939.1"/>
    <property type="molecule type" value="Genomic_DNA"/>
</dbReference>
<dbReference type="Gene3D" id="3.40.50.1820">
    <property type="entry name" value="alpha/beta hydrolase"/>
    <property type="match status" value="1"/>
</dbReference>
<feature type="signal peptide" evidence="5">
    <location>
        <begin position="1"/>
        <end position="28"/>
    </location>
</feature>
<dbReference type="Proteomes" id="UP001207654">
    <property type="component" value="Unassembled WGS sequence"/>
</dbReference>
<dbReference type="InterPro" id="IPR001375">
    <property type="entry name" value="Peptidase_S9_cat"/>
</dbReference>
<feature type="chain" id="PRO_5045839919" evidence="5">
    <location>
        <begin position="29"/>
        <end position="723"/>
    </location>
</feature>
<dbReference type="Gene3D" id="2.130.10.120">
    <property type="entry name" value="Prolyl oligopeptidase, N-terminal domain"/>
    <property type="match status" value="1"/>
</dbReference>
<evidence type="ECO:0000256" key="5">
    <source>
        <dbReference type="SAM" id="SignalP"/>
    </source>
</evidence>
<evidence type="ECO:0000313" key="8">
    <source>
        <dbReference type="EMBL" id="MCY1072939.1"/>
    </source>
</evidence>
<dbReference type="PRINTS" id="PR00862">
    <property type="entry name" value="PROLIGOPTASE"/>
</dbReference>
<dbReference type="Pfam" id="PF00326">
    <property type="entry name" value="Peptidase_S9"/>
    <property type="match status" value="1"/>
</dbReference>
<evidence type="ECO:0000256" key="3">
    <source>
        <dbReference type="ARBA" id="ARBA00022801"/>
    </source>
</evidence>
<organism evidence="8 9">
    <name type="scientific">Archangium lansingense</name>
    <dbReference type="NCBI Taxonomy" id="2995310"/>
    <lineage>
        <taxon>Bacteria</taxon>
        <taxon>Pseudomonadati</taxon>
        <taxon>Myxococcota</taxon>
        <taxon>Myxococcia</taxon>
        <taxon>Myxococcales</taxon>
        <taxon>Cystobacterineae</taxon>
        <taxon>Archangiaceae</taxon>
        <taxon>Archangium</taxon>
    </lineage>
</organism>
<gene>
    <name evidence="8" type="ORF">OV287_00455</name>
</gene>
<evidence type="ECO:0000256" key="2">
    <source>
        <dbReference type="ARBA" id="ARBA00022670"/>
    </source>
</evidence>
<name>A0ABT3ZW17_9BACT</name>
<feature type="domain" description="Peptidase S9 prolyl oligopeptidase catalytic" evidence="6">
    <location>
        <begin position="509"/>
        <end position="720"/>
    </location>
</feature>
<dbReference type="SUPFAM" id="SSF53474">
    <property type="entry name" value="alpha/beta-Hydrolases"/>
    <property type="match status" value="1"/>
</dbReference>
<dbReference type="Pfam" id="PF02897">
    <property type="entry name" value="Peptidase_S9_N"/>
    <property type="match status" value="1"/>
</dbReference>
<dbReference type="InterPro" id="IPR029058">
    <property type="entry name" value="AB_hydrolase_fold"/>
</dbReference>
<sequence>MRPTRLLSLCLAALLAHVACSTTPPAPAAAPAPAAEVVAAPAPSGPVPPVARRVPHPVNLHGDTLQDDYFWLREKENSEVRTYLEAEAAYTAEVMKPTEALQARLYREMLGRIQQTDLSVPYRKGGYFYYSRTEEGKQYPILCRRKGSLEAPEEVMLDLNVLAEGQTFLSLGDAEVSDDGHLLAYSLDTTGFRQYTLRVKDLRTGQVGEARMEKATSVVWAADNRTLFYVTEDAAKRPSKLWRHTLGTASSADVLVYEEKDERFNLYAHRSRSGEYLFTVSSSHTTSEVRVWPARKPTAALTVVAPREQDHEYSVDHRGDQFYIRTNSGGRNFRVVTAPVKSPGRENWKELIPHRETVMLQGVSLFKNHLMVYEREAGLPHISITDLKTRAAHRVAFPEEVYAVFPEMNEEWDTKLLRIGYQSPVTSSSVYDYDMVSRERKLLKQRPVLGGYDASNYQTERVMVEAKDGVKVPVNLVYRKGLKKDGSAPLLLKGYGAYGASAFLGFNYNDVSLLDRGVVLATAQIRGGSDLGKAWHDAGRMRNKMNTFTDFIASAEGLIAQGYTSKGRLAIQGGSAGGLLMGAVVNLRPDLFKVVLANVPFVDVLNTMSDASLPLTVGEFEEWGNPQVKEDYESMRQYCPYTNVTAKAYPTLLVKTSFNDSQVMYWEPAKWVAKLRSLKTDKNPLLFHINMNAGHSGASGRYDRLKEIAFDQAFLLTQLGVEP</sequence>
<dbReference type="PANTHER" id="PTHR11757">
    <property type="entry name" value="PROTEASE FAMILY S9A OLIGOPEPTIDASE"/>
    <property type="match status" value="1"/>
</dbReference>
<dbReference type="InterPro" id="IPR002470">
    <property type="entry name" value="Peptidase_S9A"/>
</dbReference>